<dbReference type="SUPFAM" id="SSF47729">
    <property type="entry name" value="IHF-like DNA-binding proteins"/>
    <property type="match status" value="1"/>
</dbReference>
<reference evidence="3 4" key="1">
    <citation type="journal article" date="2014" name="Genome Announc.">
        <title>Draft Genome Sequence of Bacteroides reticulotermitis Strain JCM 10512T, Isolated from the Gut of a Termite.</title>
        <authorList>
            <person name="Yuki M."/>
            <person name="Oshima K."/>
            <person name="Suda W."/>
            <person name="Sakamoto M."/>
            <person name="Iida T."/>
            <person name="Hattori M."/>
            <person name="Ohkuma M."/>
        </authorList>
    </citation>
    <scope>NUCLEOTIDE SEQUENCE [LARGE SCALE GENOMIC DNA]</scope>
    <source>
        <strain evidence="3 4">JCM 10512</strain>
    </source>
</reference>
<dbReference type="Pfam" id="PF18291">
    <property type="entry name" value="HU-HIG"/>
    <property type="match status" value="1"/>
</dbReference>
<dbReference type="GO" id="GO:0003677">
    <property type="term" value="F:DNA binding"/>
    <property type="evidence" value="ECO:0007669"/>
    <property type="project" value="UniProtKB-KW"/>
</dbReference>
<name>W4UXW0_9BACE</name>
<dbReference type="EMBL" id="BAIV01000029">
    <property type="protein sequence ID" value="GAE85672.1"/>
    <property type="molecule type" value="Genomic_DNA"/>
</dbReference>
<accession>W4UXW0</accession>
<protein>
    <recommendedName>
        <fullName evidence="2">HU domain-containing protein</fullName>
    </recommendedName>
</protein>
<sequence length="95" mass="10674">MKEKSSLSQGDILNVISGFVEELRTELYNGHAVNIENFGVFSLSATTKGTEKKEDCLSENIQAIRICFRASNSIRPNLNPERRRIGSTLWTSMHS</sequence>
<keyword evidence="1" id="KW-0238">DNA-binding</keyword>
<comment type="caution">
    <text evidence="3">The sequence shown here is derived from an EMBL/GenBank/DDBJ whole genome shotgun (WGS) entry which is preliminary data.</text>
</comment>
<evidence type="ECO:0000313" key="3">
    <source>
        <dbReference type="EMBL" id="GAE85672.1"/>
    </source>
</evidence>
<dbReference type="Proteomes" id="UP000019131">
    <property type="component" value="Unassembled WGS sequence"/>
</dbReference>
<evidence type="ECO:0000256" key="1">
    <source>
        <dbReference type="ARBA" id="ARBA00023125"/>
    </source>
</evidence>
<proteinExistence type="predicted"/>
<dbReference type="InterPro" id="IPR041607">
    <property type="entry name" value="HU-HIG"/>
</dbReference>
<feature type="domain" description="HU" evidence="2">
    <location>
        <begin position="3"/>
        <end position="79"/>
    </location>
</feature>
<evidence type="ECO:0000259" key="2">
    <source>
        <dbReference type="Pfam" id="PF18291"/>
    </source>
</evidence>
<dbReference type="Gene3D" id="4.10.520.10">
    <property type="entry name" value="IHF-like DNA-binding proteins"/>
    <property type="match status" value="1"/>
</dbReference>
<dbReference type="AlphaFoldDB" id="W4UXW0"/>
<dbReference type="InterPro" id="IPR010992">
    <property type="entry name" value="IHF-like_DNA-bd_dom_sf"/>
</dbReference>
<organism evidence="3 4">
    <name type="scientific">Bacteroides reticulotermitis JCM 10512</name>
    <dbReference type="NCBI Taxonomy" id="1445607"/>
    <lineage>
        <taxon>Bacteria</taxon>
        <taxon>Pseudomonadati</taxon>
        <taxon>Bacteroidota</taxon>
        <taxon>Bacteroidia</taxon>
        <taxon>Bacteroidales</taxon>
        <taxon>Bacteroidaceae</taxon>
        <taxon>Bacteroides</taxon>
    </lineage>
</organism>
<gene>
    <name evidence="3" type="ORF">JCM10512_4124</name>
</gene>
<keyword evidence="4" id="KW-1185">Reference proteome</keyword>
<evidence type="ECO:0000313" key="4">
    <source>
        <dbReference type="Proteomes" id="UP000019131"/>
    </source>
</evidence>